<dbReference type="GO" id="GO:0006352">
    <property type="term" value="P:DNA-templated transcription initiation"/>
    <property type="evidence" value="ECO:0007669"/>
    <property type="project" value="InterPro"/>
</dbReference>
<accession>A0A7X0H6T2</accession>
<dbReference type="NCBIfam" id="TIGR02937">
    <property type="entry name" value="sigma70-ECF"/>
    <property type="match status" value="1"/>
</dbReference>
<evidence type="ECO:0000259" key="6">
    <source>
        <dbReference type="Pfam" id="PF04542"/>
    </source>
</evidence>
<dbReference type="GO" id="GO:0016987">
    <property type="term" value="F:sigma factor activity"/>
    <property type="evidence" value="ECO:0007669"/>
    <property type="project" value="UniProtKB-KW"/>
</dbReference>
<comment type="caution">
    <text evidence="7">The sequence shown here is derived from an EMBL/GenBank/DDBJ whole genome shotgun (WGS) entry which is preliminary data.</text>
</comment>
<keyword evidence="4" id="KW-0804">Transcription</keyword>
<dbReference type="SUPFAM" id="SSF52317">
    <property type="entry name" value="Class I glutamine amidotransferase-like"/>
    <property type="match status" value="1"/>
</dbReference>
<dbReference type="InterPro" id="IPR013325">
    <property type="entry name" value="RNA_pol_sigma_r2"/>
</dbReference>
<gene>
    <name evidence="7" type="ORF">HNQ40_002146</name>
</gene>
<name>A0A7X0H6T2_9BACT</name>
<dbReference type="PANTHER" id="PTHR43133">
    <property type="entry name" value="RNA POLYMERASE ECF-TYPE SIGMA FACTO"/>
    <property type="match status" value="1"/>
</dbReference>
<dbReference type="AlphaFoldDB" id="A0A7X0H6T2"/>
<dbReference type="SUPFAM" id="SSF88946">
    <property type="entry name" value="Sigma2 domain of RNA polymerase sigma factors"/>
    <property type="match status" value="1"/>
</dbReference>
<evidence type="ECO:0000256" key="1">
    <source>
        <dbReference type="ARBA" id="ARBA00010641"/>
    </source>
</evidence>
<dbReference type="InterPro" id="IPR036388">
    <property type="entry name" value="WH-like_DNA-bd_sf"/>
</dbReference>
<dbReference type="Gene3D" id="1.10.1740.10">
    <property type="match status" value="1"/>
</dbReference>
<keyword evidence="2" id="KW-0805">Transcription regulation</keyword>
<organism evidence="7 8">
    <name type="scientific">Algisphaera agarilytica</name>
    <dbReference type="NCBI Taxonomy" id="1385975"/>
    <lineage>
        <taxon>Bacteria</taxon>
        <taxon>Pseudomonadati</taxon>
        <taxon>Planctomycetota</taxon>
        <taxon>Phycisphaerae</taxon>
        <taxon>Phycisphaerales</taxon>
        <taxon>Phycisphaeraceae</taxon>
        <taxon>Algisphaera</taxon>
    </lineage>
</organism>
<dbReference type="InterPro" id="IPR007627">
    <property type="entry name" value="RNA_pol_sigma70_r2"/>
</dbReference>
<evidence type="ECO:0000256" key="5">
    <source>
        <dbReference type="SAM" id="MobiDB-lite"/>
    </source>
</evidence>
<dbReference type="PANTHER" id="PTHR43133:SF51">
    <property type="entry name" value="RNA POLYMERASE SIGMA FACTOR"/>
    <property type="match status" value="1"/>
</dbReference>
<dbReference type="InterPro" id="IPR014284">
    <property type="entry name" value="RNA_pol_sigma-70_dom"/>
</dbReference>
<dbReference type="Proteomes" id="UP000541810">
    <property type="component" value="Unassembled WGS sequence"/>
</dbReference>
<evidence type="ECO:0000256" key="3">
    <source>
        <dbReference type="ARBA" id="ARBA00023082"/>
    </source>
</evidence>
<sequence>MTDTDALHAYVHRRDPDAFAHLVQTYQGLVYSACRRQLDDPADIDDAVQATFIKLAEKAQTIRTSVGSWLYRCALNASTDIGRSTTRRRKRESVYAEQRDVSDDQQARHELQMHIDEALLAVSEEHRQLIVEHFFQGRTQTDLAGEAGVSVAAMSRRVAAAVDAVRGRLKTPAVAMPAAIVTGFLTEQGAAAAVPSALTTSLVKLGVAGIGPATTTSTTSLSLSKIGAFLVTTAKTKPLLSSLIVLGMMLAGSGVVLALNQPSGAAPPSTSPPPVGTPPATPTPPLSLGVVISRAAVDAEIGIFAGEYAKDSETAEESEKRFAFAWHSRVADHVREEVEVPYELIAVIDPGTAEDKLIQQRMDTLGITRTVLGTDAEAIAELDVVLMTSTAELGEGQVQALLEAVRGGTGLLAIGWMPAGGTELLTEGETGYVVTFGAHPAELVINHDVFPGFEVGDSFVVNPNGTVVNPSDVTPLLQLSAEETLRLEEGQRFDMHDFPPGFRFTPLFVNEIGQGRVMYSATAGHMMGGRMPTPIMEATDGGIIADGIAWLAEGKKLAEAAAVSE</sequence>
<dbReference type="InterPro" id="IPR029062">
    <property type="entry name" value="Class_I_gatase-like"/>
</dbReference>
<reference evidence="7 8" key="1">
    <citation type="submission" date="2020-08" db="EMBL/GenBank/DDBJ databases">
        <title>Genomic Encyclopedia of Type Strains, Phase IV (KMG-IV): sequencing the most valuable type-strain genomes for metagenomic binning, comparative biology and taxonomic classification.</title>
        <authorList>
            <person name="Goeker M."/>
        </authorList>
    </citation>
    <scope>NUCLEOTIDE SEQUENCE [LARGE SCALE GENOMIC DNA]</scope>
    <source>
        <strain evidence="7 8">DSM 103725</strain>
    </source>
</reference>
<feature type="compositionally biased region" description="Basic and acidic residues" evidence="5">
    <location>
        <begin position="92"/>
        <end position="106"/>
    </location>
</feature>
<feature type="compositionally biased region" description="Pro residues" evidence="5">
    <location>
        <begin position="269"/>
        <end position="283"/>
    </location>
</feature>
<dbReference type="InterPro" id="IPR039425">
    <property type="entry name" value="RNA_pol_sigma-70-like"/>
</dbReference>
<keyword evidence="3" id="KW-0731">Sigma factor</keyword>
<feature type="region of interest" description="Disordered" evidence="5">
    <location>
        <begin position="84"/>
        <end position="106"/>
    </location>
</feature>
<dbReference type="InterPro" id="IPR013324">
    <property type="entry name" value="RNA_pol_sigma_r3/r4-like"/>
</dbReference>
<dbReference type="EMBL" id="JACHGY010000001">
    <property type="protein sequence ID" value="MBB6430340.1"/>
    <property type="molecule type" value="Genomic_DNA"/>
</dbReference>
<protein>
    <submittedName>
        <fullName evidence="7">RNA polymerase sigma factor (Sigma-70 family)</fullName>
    </submittedName>
</protein>
<dbReference type="Pfam" id="PF04542">
    <property type="entry name" value="Sigma70_r2"/>
    <property type="match status" value="1"/>
</dbReference>
<evidence type="ECO:0000313" key="8">
    <source>
        <dbReference type="Proteomes" id="UP000541810"/>
    </source>
</evidence>
<comment type="similarity">
    <text evidence="1">Belongs to the sigma-70 factor family. ECF subfamily.</text>
</comment>
<evidence type="ECO:0000256" key="2">
    <source>
        <dbReference type="ARBA" id="ARBA00023015"/>
    </source>
</evidence>
<proteinExistence type="inferred from homology"/>
<evidence type="ECO:0000313" key="7">
    <source>
        <dbReference type="EMBL" id="MBB6430340.1"/>
    </source>
</evidence>
<feature type="domain" description="RNA polymerase sigma-70 region 2" evidence="6">
    <location>
        <begin position="22"/>
        <end position="87"/>
    </location>
</feature>
<feature type="region of interest" description="Disordered" evidence="5">
    <location>
        <begin position="263"/>
        <end position="283"/>
    </location>
</feature>
<dbReference type="SUPFAM" id="SSF88659">
    <property type="entry name" value="Sigma3 and sigma4 domains of RNA polymerase sigma factors"/>
    <property type="match status" value="1"/>
</dbReference>
<dbReference type="RefSeq" id="WP_184677860.1">
    <property type="nucleotide sequence ID" value="NZ_JACHGY010000001.1"/>
</dbReference>
<evidence type="ECO:0000256" key="4">
    <source>
        <dbReference type="ARBA" id="ARBA00023163"/>
    </source>
</evidence>
<dbReference type="Gene3D" id="1.10.10.10">
    <property type="entry name" value="Winged helix-like DNA-binding domain superfamily/Winged helix DNA-binding domain"/>
    <property type="match status" value="1"/>
</dbReference>
<keyword evidence="8" id="KW-1185">Reference proteome</keyword>